<comment type="caution">
    <text evidence="1">The sequence shown here is derived from an EMBL/GenBank/DDBJ whole genome shotgun (WGS) entry which is preliminary data.</text>
</comment>
<evidence type="ECO:0000313" key="2">
    <source>
        <dbReference type="Proteomes" id="UP001196413"/>
    </source>
</evidence>
<protein>
    <submittedName>
        <fullName evidence="1">Uncharacterized protein</fullName>
    </submittedName>
</protein>
<dbReference type="EMBL" id="JAHQIW010000051">
    <property type="protein sequence ID" value="KAJ1345686.1"/>
    <property type="molecule type" value="Genomic_DNA"/>
</dbReference>
<dbReference type="AlphaFoldDB" id="A0AAD5QFX1"/>
<evidence type="ECO:0000313" key="1">
    <source>
        <dbReference type="EMBL" id="KAJ1345686.1"/>
    </source>
</evidence>
<keyword evidence="2" id="KW-1185">Reference proteome</keyword>
<name>A0AAD5QFX1_PARTN</name>
<proteinExistence type="predicted"/>
<gene>
    <name evidence="1" type="ORF">KIN20_000275</name>
</gene>
<accession>A0AAD5QFX1</accession>
<dbReference type="Proteomes" id="UP001196413">
    <property type="component" value="Unassembled WGS sequence"/>
</dbReference>
<organism evidence="1 2">
    <name type="scientific">Parelaphostrongylus tenuis</name>
    <name type="common">Meningeal worm</name>
    <dbReference type="NCBI Taxonomy" id="148309"/>
    <lineage>
        <taxon>Eukaryota</taxon>
        <taxon>Metazoa</taxon>
        <taxon>Ecdysozoa</taxon>
        <taxon>Nematoda</taxon>
        <taxon>Chromadorea</taxon>
        <taxon>Rhabditida</taxon>
        <taxon>Rhabditina</taxon>
        <taxon>Rhabditomorpha</taxon>
        <taxon>Strongyloidea</taxon>
        <taxon>Metastrongylidae</taxon>
        <taxon>Parelaphostrongylus</taxon>
    </lineage>
</organism>
<sequence>MMWNHTCNLGSGIEVCPNKTNAVCYESPPQDKIQTHGEAPPTALIGALTLLPLVACQTMGRNYVVAKADHFGPFNRKFNMGLKQRKLLATSTMHSVQELLRNVQCSGGSKSFVKEPRAL</sequence>
<reference evidence="1" key="1">
    <citation type="submission" date="2021-06" db="EMBL/GenBank/DDBJ databases">
        <title>Parelaphostrongylus tenuis whole genome reference sequence.</title>
        <authorList>
            <person name="Garwood T.J."/>
            <person name="Larsen P.A."/>
            <person name="Fountain-Jones N.M."/>
            <person name="Garbe J.R."/>
            <person name="Macchietto M.G."/>
            <person name="Kania S.A."/>
            <person name="Gerhold R.W."/>
            <person name="Richards J.E."/>
            <person name="Wolf T.M."/>
        </authorList>
    </citation>
    <scope>NUCLEOTIDE SEQUENCE</scope>
    <source>
        <strain evidence="1">MNPRO001-30</strain>
        <tissue evidence="1">Meninges</tissue>
    </source>
</reference>